<dbReference type="InterPro" id="IPR045851">
    <property type="entry name" value="AMP-bd_C_sf"/>
</dbReference>
<accession>A0A839E3Y3</accession>
<keyword evidence="3" id="KW-0276">Fatty acid metabolism</keyword>
<keyword evidence="4" id="KW-0443">Lipid metabolism</keyword>
<dbReference type="AlphaFoldDB" id="A0A839E3Y3"/>
<keyword evidence="2 7" id="KW-0436">Ligase</keyword>
<dbReference type="Gene3D" id="3.30.300.30">
    <property type="match status" value="1"/>
</dbReference>
<dbReference type="SUPFAM" id="SSF56801">
    <property type="entry name" value="Acetyl-CoA synthetase-like"/>
    <property type="match status" value="1"/>
</dbReference>
<dbReference type="Proteomes" id="UP000569329">
    <property type="component" value="Unassembled WGS sequence"/>
</dbReference>
<dbReference type="PANTHER" id="PTHR43859:SF4">
    <property type="entry name" value="BUTANOATE--COA LIGASE AAE1-RELATED"/>
    <property type="match status" value="1"/>
</dbReference>
<evidence type="ECO:0000256" key="2">
    <source>
        <dbReference type="ARBA" id="ARBA00022598"/>
    </source>
</evidence>
<evidence type="ECO:0000256" key="4">
    <source>
        <dbReference type="ARBA" id="ARBA00023098"/>
    </source>
</evidence>
<dbReference type="GO" id="GO:0016874">
    <property type="term" value="F:ligase activity"/>
    <property type="evidence" value="ECO:0007669"/>
    <property type="project" value="UniProtKB-KW"/>
</dbReference>
<dbReference type="InterPro" id="IPR025110">
    <property type="entry name" value="AMP-bd_C"/>
</dbReference>
<evidence type="ECO:0000256" key="5">
    <source>
        <dbReference type="SAM" id="MobiDB-lite"/>
    </source>
</evidence>
<comment type="caution">
    <text evidence="7">The sequence shown here is derived from an EMBL/GenBank/DDBJ whole genome shotgun (WGS) entry which is preliminary data.</text>
</comment>
<dbReference type="Pfam" id="PF13193">
    <property type="entry name" value="AMP-binding_C"/>
    <property type="match status" value="1"/>
</dbReference>
<proteinExistence type="inferred from homology"/>
<feature type="region of interest" description="Disordered" evidence="5">
    <location>
        <begin position="69"/>
        <end position="90"/>
    </location>
</feature>
<gene>
    <name evidence="7" type="ORF">FHX42_003457</name>
</gene>
<dbReference type="EMBL" id="JACGWZ010000005">
    <property type="protein sequence ID" value="MBA8826081.1"/>
    <property type="molecule type" value="Genomic_DNA"/>
</dbReference>
<dbReference type="PANTHER" id="PTHR43859">
    <property type="entry name" value="ACYL-ACTIVATING ENZYME"/>
    <property type="match status" value="1"/>
</dbReference>
<reference evidence="7 8" key="1">
    <citation type="submission" date="2020-07" db="EMBL/GenBank/DDBJ databases">
        <title>Sequencing the genomes of 1000 actinobacteria strains.</title>
        <authorList>
            <person name="Klenk H.-P."/>
        </authorList>
    </citation>
    <scope>NUCLEOTIDE SEQUENCE [LARGE SCALE GENOMIC DNA]</scope>
    <source>
        <strain evidence="7 8">DSM 45975</strain>
    </source>
</reference>
<evidence type="ECO:0000256" key="1">
    <source>
        <dbReference type="ARBA" id="ARBA00006432"/>
    </source>
</evidence>
<name>A0A839E3Y3_9PSEU</name>
<comment type="similarity">
    <text evidence="1">Belongs to the ATP-dependent AMP-binding enzyme family.</text>
</comment>
<keyword evidence="8" id="KW-1185">Reference proteome</keyword>
<sequence length="90" mass="9675">MQDSAVVGLRDDRWGERVTAVVQLRTGQQATAGELTAFVKERLGSVKTPKQVELRSDLPRSKLGKVLKADITTRLTDPEPGSGASQRSAG</sequence>
<dbReference type="GO" id="GO:0006631">
    <property type="term" value="P:fatty acid metabolic process"/>
    <property type="evidence" value="ECO:0007669"/>
    <property type="project" value="UniProtKB-KW"/>
</dbReference>
<feature type="domain" description="AMP-binding enzyme C-terminal" evidence="6">
    <location>
        <begin position="2"/>
        <end position="65"/>
    </location>
</feature>
<evidence type="ECO:0000313" key="7">
    <source>
        <dbReference type="EMBL" id="MBA8826081.1"/>
    </source>
</evidence>
<organism evidence="7 8">
    <name type="scientific">Halosaccharopolyspora lacisalsi</name>
    <dbReference type="NCBI Taxonomy" id="1000566"/>
    <lineage>
        <taxon>Bacteria</taxon>
        <taxon>Bacillati</taxon>
        <taxon>Actinomycetota</taxon>
        <taxon>Actinomycetes</taxon>
        <taxon>Pseudonocardiales</taxon>
        <taxon>Pseudonocardiaceae</taxon>
        <taxon>Halosaccharopolyspora</taxon>
    </lineage>
</organism>
<evidence type="ECO:0000313" key="8">
    <source>
        <dbReference type="Proteomes" id="UP000569329"/>
    </source>
</evidence>
<evidence type="ECO:0000259" key="6">
    <source>
        <dbReference type="Pfam" id="PF13193"/>
    </source>
</evidence>
<protein>
    <submittedName>
        <fullName evidence="7">Acyl-CoA synthetase (AMP-forming)/AMP-acid ligase II</fullName>
    </submittedName>
</protein>
<evidence type="ECO:0000256" key="3">
    <source>
        <dbReference type="ARBA" id="ARBA00022832"/>
    </source>
</evidence>